<dbReference type="Proteomes" id="UP000299102">
    <property type="component" value="Unassembled WGS sequence"/>
</dbReference>
<organism evidence="3 4">
    <name type="scientific">Eumeta variegata</name>
    <name type="common">Bagworm moth</name>
    <name type="synonym">Eumeta japonica</name>
    <dbReference type="NCBI Taxonomy" id="151549"/>
    <lineage>
        <taxon>Eukaryota</taxon>
        <taxon>Metazoa</taxon>
        <taxon>Ecdysozoa</taxon>
        <taxon>Arthropoda</taxon>
        <taxon>Hexapoda</taxon>
        <taxon>Insecta</taxon>
        <taxon>Pterygota</taxon>
        <taxon>Neoptera</taxon>
        <taxon>Endopterygota</taxon>
        <taxon>Lepidoptera</taxon>
        <taxon>Glossata</taxon>
        <taxon>Ditrysia</taxon>
        <taxon>Tineoidea</taxon>
        <taxon>Psychidae</taxon>
        <taxon>Oiketicinae</taxon>
        <taxon>Eumeta</taxon>
    </lineage>
</organism>
<evidence type="ECO:0000256" key="1">
    <source>
        <dbReference type="SAM" id="Coils"/>
    </source>
</evidence>
<accession>A0A4C1ZL55</accession>
<gene>
    <name evidence="3" type="ORF">EVAR_100547_1</name>
</gene>
<feature type="region of interest" description="Disordered" evidence="2">
    <location>
        <begin position="1"/>
        <end position="40"/>
    </location>
</feature>
<dbReference type="AlphaFoldDB" id="A0A4C1ZL55"/>
<proteinExistence type="predicted"/>
<protein>
    <submittedName>
        <fullName evidence="3">Uncharacterized protein</fullName>
    </submittedName>
</protein>
<sequence length="100" mass="12039">MASSTTTLHDYKEKPTKAASESSETSDHYNNDNQMNGRSIFYQELQEDCIYSDDKRNKNEEDQQKEKLEENRILAETEYYREKAAYFRIQKHLQRYKQKS</sequence>
<name>A0A4C1ZL55_EUMVA</name>
<evidence type="ECO:0000256" key="2">
    <source>
        <dbReference type="SAM" id="MobiDB-lite"/>
    </source>
</evidence>
<dbReference type="OrthoDB" id="6346437at2759"/>
<reference evidence="3 4" key="1">
    <citation type="journal article" date="2019" name="Commun. Biol.">
        <title>The bagworm genome reveals a unique fibroin gene that provides high tensile strength.</title>
        <authorList>
            <person name="Kono N."/>
            <person name="Nakamura H."/>
            <person name="Ohtoshi R."/>
            <person name="Tomita M."/>
            <person name="Numata K."/>
            <person name="Arakawa K."/>
        </authorList>
    </citation>
    <scope>NUCLEOTIDE SEQUENCE [LARGE SCALE GENOMIC DNA]</scope>
</reference>
<keyword evidence="4" id="KW-1185">Reference proteome</keyword>
<keyword evidence="1" id="KW-0175">Coiled coil</keyword>
<evidence type="ECO:0000313" key="4">
    <source>
        <dbReference type="Proteomes" id="UP000299102"/>
    </source>
</evidence>
<evidence type="ECO:0000313" key="3">
    <source>
        <dbReference type="EMBL" id="GBP88620.1"/>
    </source>
</evidence>
<comment type="caution">
    <text evidence="3">The sequence shown here is derived from an EMBL/GenBank/DDBJ whole genome shotgun (WGS) entry which is preliminary data.</text>
</comment>
<dbReference type="EMBL" id="BGZK01001945">
    <property type="protein sequence ID" value="GBP88620.1"/>
    <property type="molecule type" value="Genomic_DNA"/>
</dbReference>
<feature type="coiled-coil region" evidence="1">
    <location>
        <begin position="51"/>
        <end position="78"/>
    </location>
</feature>